<feature type="domain" description="DUF6545" evidence="2">
    <location>
        <begin position="239"/>
        <end position="377"/>
    </location>
</feature>
<dbReference type="InterPro" id="IPR050039">
    <property type="entry name" value="MAB_1171c-like"/>
</dbReference>
<evidence type="ECO:0000256" key="1">
    <source>
        <dbReference type="SAM" id="Phobius"/>
    </source>
</evidence>
<sequence>MASFIPAALLWIVTVWRTPAAWRVPAKRALWVAFFALSIAMTIRPDGVSSALDSWLGIHNVATLCKHLAGITAAYAVLTFVYDVAHEQATSLRGSRPRITIPLAAGVGLTLLFFAAPQPGEATDLLTDFADDWRIAVYGVIWSGYLGTALVSATRLCWRWGRLPEAGLLGRGLRITGMGTALGIVYAGHRVLALALRYFGLTPVSPRTDENISSAFLFGALVFILAGSTLPVVRRLHQWGRAHLALTQLYPLWLELTSAVPSVRLDPPRSRRADALLFRHTRGRLYRRGIEIRDAILDLGDHASPALRSEAARYVAEKGLIGAQAEIYAEACWIASAKEARENGDARAGEHTAPASGGKDLHSEVEALRHLATAYESALVREFSSARSSG</sequence>
<evidence type="ECO:0000313" key="4">
    <source>
        <dbReference type="Proteomes" id="UP001224433"/>
    </source>
</evidence>
<name>A0ABY9JIN9_9ACTN</name>
<dbReference type="Pfam" id="PF20182">
    <property type="entry name" value="DUF6545"/>
    <property type="match status" value="1"/>
</dbReference>
<feature type="transmembrane region" description="Helical" evidence="1">
    <location>
        <begin position="179"/>
        <end position="200"/>
    </location>
</feature>
<dbReference type="Proteomes" id="UP001224433">
    <property type="component" value="Chromosome"/>
</dbReference>
<gene>
    <name evidence="3" type="ORF">P8A20_30225</name>
</gene>
<feature type="transmembrane region" description="Helical" evidence="1">
    <location>
        <begin position="99"/>
        <end position="116"/>
    </location>
</feature>
<feature type="transmembrane region" description="Helical" evidence="1">
    <location>
        <begin position="136"/>
        <end position="158"/>
    </location>
</feature>
<dbReference type="InterPro" id="IPR046675">
    <property type="entry name" value="DUF6545"/>
</dbReference>
<feature type="transmembrane region" description="Helical" evidence="1">
    <location>
        <begin position="30"/>
        <end position="47"/>
    </location>
</feature>
<organism evidence="3 4">
    <name type="scientific">Streptomyces glycanivorans</name>
    <dbReference type="NCBI Taxonomy" id="3033808"/>
    <lineage>
        <taxon>Bacteria</taxon>
        <taxon>Bacillati</taxon>
        <taxon>Actinomycetota</taxon>
        <taxon>Actinomycetes</taxon>
        <taxon>Kitasatosporales</taxon>
        <taxon>Streptomycetaceae</taxon>
        <taxon>Streptomyces</taxon>
    </lineage>
</organism>
<accession>A0ABY9JIN9</accession>
<reference evidence="3 4" key="1">
    <citation type="submission" date="2023-03" db="EMBL/GenBank/DDBJ databases">
        <title>Isolation and description of six Streptomyces strains from soil environments, able to metabolize different microbial glucans.</title>
        <authorList>
            <person name="Widen T."/>
            <person name="Larsbrink J."/>
        </authorList>
    </citation>
    <scope>NUCLEOTIDE SEQUENCE [LARGE SCALE GENOMIC DNA]</scope>
    <source>
        <strain evidence="3 4">Alt3</strain>
    </source>
</reference>
<dbReference type="RefSeq" id="WP_306104585.1">
    <property type="nucleotide sequence ID" value="NZ_CP120983.1"/>
</dbReference>
<proteinExistence type="predicted"/>
<dbReference type="NCBIfam" id="NF042915">
    <property type="entry name" value="MAB_1171c_fam"/>
    <property type="match status" value="1"/>
</dbReference>
<protein>
    <recommendedName>
        <fullName evidence="2">DUF6545 domain-containing protein</fullName>
    </recommendedName>
</protein>
<keyword evidence="1" id="KW-0472">Membrane</keyword>
<keyword evidence="4" id="KW-1185">Reference proteome</keyword>
<keyword evidence="1" id="KW-0812">Transmembrane</keyword>
<dbReference type="EMBL" id="CP120983">
    <property type="protein sequence ID" value="WLQ67582.1"/>
    <property type="molecule type" value="Genomic_DNA"/>
</dbReference>
<evidence type="ECO:0000259" key="2">
    <source>
        <dbReference type="Pfam" id="PF20182"/>
    </source>
</evidence>
<feature type="transmembrane region" description="Helical" evidence="1">
    <location>
        <begin position="212"/>
        <end position="233"/>
    </location>
</feature>
<keyword evidence="1" id="KW-1133">Transmembrane helix</keyword>
<evidence type="ECO:0000313" key="3">
    <source>
        <dbReference type="EMBL" id="WLQ67582.1"/>
    </source>
</evidence>